<dbReference type="Proteomes" id="UP000681720">
    <property type="component" value="Unassembled WGS sequence"/>
</dbReference>
<dbReference type="AlphaFoldDB" id="A0A8S2UBX5"/>
<feature type="non-terminal residue" evidence="2">
    <location>
        <position position="1"/>
    </location>
</feature>
<feature type="region of interest" description="Disordered" evidence="1">
    <location>
        <begin position="18"/>
        <end position="37"/>
    </location>
</feature>
<feature type="non-terminal residue" evidence="2">
    <location>
        <position position="68"/>
    </location>
</feature>
<dbReference type="Proteomes" id="UP000681967">
    <property type="component" value="Unassembled WGS sequence"/>
</dbReference>
<evidence type="ECO:0000313" key="4">
    <source>
        <dbReference type="EMBL" id="CAF4464433.1"/>
    </source>
</evidence>
<dbReference type="EMBL" id="CAJOBJ010072052">
    <property type="protein sequence ID" value="CAF4464433.1"/>
    <property type="molecule type" value="Genomic_DNA"/>
</dbReference>
<gene>
    <name evidence="2" type="ORF">BYL167_LOCUS28901</name>
    <name evidence="3" type="ORF">BYL167_LOCUS28933</name>
    <name evidence="4" type="ORF">GIL414_LOCUS33033</name>
    <name evidence="5" type="ORF">GIL414_LOCUS33039</name>
</gene>
<name>A0A8S2UBX5_9BILA</name>
<dbReference type="EMBL" id="CAJOBH010042625">
    <property type="protein sequence ID" value="CAF4336852.1"/>
    <property type="molecule type" value="Genomic_DNA"/>
</dbReference>
<evidence type="ECO:0000313" key="6">
    <source>
        <dbReference type="Proteomes" id="UP000681967"/>
    </source>
</evidence>
<comment type="caution">
    <text evidence="2">The sequence shown here is derived from an EMBL/GenBank/DDBJ whole genome shotgun (WGS) entry which is preliminary data.</text>
</comment>
<evidence type="ECO:0000313" key="5">
    <source>
        <dbReference type="EMBL" id="CAF4464580.1"/>
    </source>
</evidence>
<protein>
    <submittedName>
        <fullName evidence="2">Uncharacterized protein</fullName>
    </submittedName>
</protein>
<evidence type="ECO:0000313" key="2">
    <source>
        <dbReference type="EMBL" id="CAF4335945.1"/>
    </source>
</evidence>
<sequence length="68" mass="7901">DEVFRRLTDGHDYLELGSKRQTTPLIKPETSTKKPTEVTNDFQTFRAQLANFLRNKKKQSVVAKPPRQ</sequence>
<evidence type="ECO:0000313" key="3">
    <source>
        <dbReference type="EMBL" id="CAF4336852.1"/>
    </source>
</evidence>
<accession>A0A8S2UBX5</accession>
<dbReference type="EMBL" id="CAJOBJ010072090">
    <property type="protein sequence ID" value="CAF4464580.1"/>
    <property type="molecule type" value="Genomic_DNA"/>
</dbReference>
<reference evidence="2" key="1">
    <citation type="submission" date="2021-02" db="EMBL/GenBank/DDBJ databases">
        <authorList>
            <person name="Nowell W R."/>
        </authorList>
    </citation>
    <scope>NUCLEOTIDE SEQUENCE</scope>
</reference>
<proteinExistence type="predicted"/>
<evidence type="ECO:0000256" key="1">
    <source>
        <dbReference type="SAM" id="MobiDB-lite"/>
    </source>
</evidence>
<organism evidence="2 6">
    <name type="scientific">Rotaria magnacalcarata</name>
    <dbReference type="NCBI Taxonomy" id="392030"/>
    <lineage>
        <taxon>Eukaryota</taxon>
        <taxon>Metazoa</taxon>
        <taxon>Spiralia</taxon>
        <taxon>Gnathifera</taxon>
        <taxon>Rotifera</taxon>
        <taxon>Eurotatoria</taxon>
        <taxon>Bdelloidea</taxon>
        <taxon>Philodinida</taxon>
        <taxon>Philodinidae</taxon>
        <taxon>Rotaria</taxon>
    </lineage>
</organism>
<dbReference type="EMBL" id="CAJOBH010042405">
    <property type="protein sequence ID" value="CAF4335945.1"/>
    <property type="molecule type" value="Genomic_DNA"/>
</dbReference>